<protein>
    <submittedName>
        <fullName evidence="1">Uncharacterized protein</fullName>
    </submittedName>
</protein>
<accession>A0AA95GM24</accession>
<evidence type="ECO:0000313" key="2">
    <source>
        <dbReference type="Proteomes" id="UP001177597"/>
    </source>
</evidence>
<dbReference type="AlphaFoldDB" id="A0AA95GM24"/>
<evidence type="ECO:0000313" key="1">
    <source>
        <dbReference type="EMBL" id="WGL96686.1"/>
    </source>
</evidence>
<proteinExistence type="predicted"/>
<name>A0AA95GM24_9GAMM</name>
<dbReference type="EMBL" id="CP123498">
    <property type="protein sequence ID" value="WGL96686.1"/>
    <property type="molecule type" value="Genomic_DNA"/>
</dbReference>
<reference evidence="1" key="1">
    <citation type="submission" date="2023-04" db="EMBL/GenBank/DDBJ databases">
        <title>Genome dynamics across the evolutionary transition to endosymbiosis.</title>
        <authorList>
            <person name="Siozios S."/>
            <person name="Nadal-Jimenez P."/>
            <person name="Azagi T."/>
            <person name="Sprong H."/>
            <person name="Frost C.L."/>
            <person name="Parratt S.R."/>
            <person name="Taylor G."/>
            <person name="Brettell L."/>
            <person name="Lew K.C."/>
            <person name="Croft L."/>
            <person name="King K.C."/>
            <person name="Brockhurst M.A."/>
            <person name="Hypsa V."/>
            <person name="Novakova E."/>
            <person name="Darby A.C."/>
            <person name="Hurst G.D.D."/>
        </authorList>
    </citation>
    <scope>NUCLEOTIDE SEQUENCE</scope>
    <source>
        <strain evidence="1">AIh</strain>
    </source>
</reference>
<organism evidence="1 2">
    <name type="scientific">Arsenophonus nasoniae</name>
    <name type="common">son-killer infecting Nasonia vitripennis</name>
    <dbReference type="NCBI Taxonomy" id="638"/>
    <lineage>
        <taxon>Bacteria</taxon>
        <taxon>Pseudomonadati</taxon>
        <taxon>Pseudomonadota</taxon>
        <taxon>Gammaproteobacteria</taxon>
        <taxon>Enterobacterales</taxon>
        <taxon>Morganellaceae</taxon>
        <taxon>Arsenophonus</taxon>
    </lineage>
</organism>
<gene>
    <name evidence="1" type="ORF">QE207_09220</name>
</gene>
<dbReference type="Proteomes" id="UP001177597">
    <property type="component" value="Chromosome"/>
</dbReference>
<dbReference type="RefSeq" id="WP_280630125.1">
    <property type="nucleotide sequence ID" value="NZ_CP123498.1"/>
</dbReference>
<sequence length="156" mass="17401">MSAYKIKSYLTEHAKNLGINNFSVEHSSDGRVIALFNNKRLLANLEVYQEDPSQTLTPHHNNGQNDTCLKNDAQASTAPSLNQCVIDGIYTLFSEHHKVNKAEKQEIKLLSPQEKLALMIAVMNAIKAIQPTIGSCYEQDIKSAFDAVITIMVRKN</sequence>